<dbReference type="GO" id="GO:0000325">
    <property type="term" value="C:plant-type vacuole"/>
    <property type="evidence" value="ECO:0007669"/>
    <property type="project" value="TreeGrafter"/>
</dbReference>
<gene>
    <name evidence="5" type="ORF">SSX86_005117</name>
</gene>
<feature type="transmembrane region" description="Helical" evidence="3">
    <location>
        <begin position="157"/>
        <end position="175"/>
    </location>
</feature>
<dbReference type="Proteomes" id="UP001408789">
    <property type="component" value="Unassembled WGS sequence"/>
</dbReference>
<dbReference type="GO" id="GO:0005774">
    <property type="term" value="C:vacuolar membrane"/>
    <property type="evidence" value="ECO:0007669"/>
    <property type="project" value="TreeGrafter"/>
</dbReference>
<evidence type="ECO:0000313" key="5">
    <source>
        <dbReference type="EMBL" id="KAK9076783.1"/>
    </source>
</evidence>
<dbReference type="Pfam" id="PF02705">
    <property type="entry name" value="K_trans"/>
    <property type="match status" value="1"/>
</dbReference>
<comment type="subcellular location">
    <subcellularLocation>
        <location evidence="1">Cell membrane</location>
        <topology evidence="1">Multi-pass membrane protein</topology>
    </subcellularLocation>
</comment>
<sequence>MLSTGSSSPRKLGHESDTFTDGSIMKKSFGRSIFLLCQTLRRCFWGCLYTFSVMFSRASIDSSEDIIGALSLVLYALILISLIKYILILLLANVDGEAGTFALYSLICRHAKVSLLPNQLASDTLISSFRMKVPSTELERSLKLKECLETSLTLKKLVLVLVLAGTSMVIAGGVVTPEMLVISEVRGLKVGVPTVEQYAPIHFYFMTLNV</sequence>
<dbReference type="PANTHER" id="PTHR30540:SF8">
    <property type="entry name" value="POTASSIUM TRANSPORTER 7"/>
    <property type="match status" value="1"/>
</dbReference>
<evidence type="ECO:0000313" key="6">
    <source>
        <dbReference type="Proteomes" id="UP001408789"/>
    </source>
</evidence>
<organism evidence="5 6">
    <name type="scientific">Deinandra increscens subsp. villosa</name>
    <dbReference type="NCBI Taxonomy" id="3103831"/>
    <lineage>
        <taxon>Eukaryota</taxon>
        <taxon>Viridiplantae</taxon>
        <taxon>Streptophyta</taxon>
        <taxon>Embryophyta</taxon>
        <taxon>Tracheophyta</taxon>
        <taxon>Spermatophyta</taxon>
        <taxon>Magnoliopsida</taxon>
        <taxon>eudicotyledons</taxon>
        <taxon>Gunneridae</taxon>
        <taxon>Pentapetalae</taxon>
        <taxon>asterids</taxon>
        <taxon>campanulids</taxon>
        <taxon>Asterales</taxon>
        <taxon>Asteraceae</taxon>
        <taxon>Asteroideae</taxon>
        <taxon>Heliantheae alliance</taxon>
        <taxon>Madieae</taxon>
        <taxon>Madiinae</taxon>
        <taxon>Deinandra</taxon>
    </lineage>
</organism>
<comment type="similarity">
    <text evidence="2">Belongs to the HAK/KUP transporter (TC 2.A.72.3) family.</text>
</comment>
<comment type="caution">
    <text evidence="5">The sequence shown here is derived from an EMBL/GenBank/DDBJ whole genome shotgun (WGS) entry which is preliminary data.</text>
</comment>
<evidence type="ECO:0000259" key="4">
    <source>
        <dbReference type="Pfam" id="PF02705"/>
    </source>
</evidence>
<evidence type="ECO:0000256" key="1">
    <source>
        <dbReference type="ARBA" id="ARBA00004651"/>
    </source>
</evidence>
<evidence type="ECO:0000256" key="2">
    <source>
        <dbReference type="ARBA" id="ARBA00008440"/>
    </source>
</evidence>
<evidence type="ECO:0000256" key="3">
    <source>
        <dbReference type="SAM" id="Phobius"/>
    </source>
</evidence>
<dbReference type="InterPro" id="IPR003855">
    <property type="entry name" value="K+_transporter"/>
</dbReference>
<reference evidence="5 6" key="1">
    <citation type="submission" date="2024-04" db="EMBL/GenBank/DDBJ databases">
        <title>The reference genome of an endangered Asteraceae, Deinandra increscens subsp. villosa, native to the Central Coast of California.</title>
        <authorList>
            <person name="Guilliams M."/>
            <person name="Hasenstab-Lehman K."/>
            <person name="Meyer R."/>
            <person name="Mcevoy S."/>
        </authorList>
    </citation>
    <scope>NUCLEOTIDE SEQUENCE [LARGE SCALE GENOMIC DNA]</scope>
    <source>
        <tissue evidence="5">Leaf</tissue>
    </source>
</reference>
<keyword evidence="3" id="KW-0472">Membrane</keyword>
<keyword evidence="3" id="KW-1133">Transmembrane helix</keyword>
<name>A0AAP0H6K5_9ASTR</name>
<dbReference type="InterPro" id="IPR053951">
    <property type="entry name" value="K_trans_N"/>
</dbReference>
<feature type="transmembrane region" description="Helical" evidence="3">
    <location>
        <begin position="66"/>
        <end position="92"/>
    </location>
</feature>
<accession>A0AAP0H6K5</accession>
<keyword evidence="6" id="KW-1185">Reference proteome</keyword>
<protein>
    <recommendedName>
        <fullName evidence="4">K+ potassium transporter integral membrane domain-containing protein</fullName>
    </recommendedName>
</protein>
<proteinExistence type="inferred from homology"/>
<dbReference type="GO" id="GO:0005886">
    <property type="term" value="C:plasma membrane"/>
    <property type="evidence" value="ECO:0007669"/>
    <property type="project" value="UniProtKB-SubCell"/>
</dbReference>
<dbReference type="PANTHER" id="PTHR30540">
    <property type="entry name" value="OSMOTIC STRESS POTASSIUM TRANSPORTER"/>
    <property type="match status" value="1"/>
</dbReference>
<dbReference type="GO" id="GO:0015079">
    <property type="term" value="F:potassium ion transmembrane transporter activity"/>
    <property type="evidence" value="ECO:0007669"/>
    <property type="project" value="InterPro"/>
</dbReference>
<dbReference type="AlphaFoldDB" id="A0AAP0H6K5"/>
<feature type="domain" description="K+ potassium transporter integral membrane" evidence="4">
    <location>
        <begin position="48"/>
        <end position="199"/>
    </location>
</feature>
<dbReference type="EMBL" id="JBCNJP010000007">
    <property type="protein sequence ID" value="KAK9076783.1"/>
    <property type="molecule type" value="Genomic_DNA"/>
</dbReference>
<keyword evidence="3" id="KW-0812">Transmembrane</keyword>